<dbReference type="Pfam" id="PF04542">
    <property type="entry name" value="Sigma70_r2"/>
    <property type="match status" value="1"/>
</dbReference>
<comment type="similarity">
    <text evidence="1 6">Belongs to the sigma-70 factor family. ECF subfamily.</text>
</comment>
<dbReference type="InterPro" id="IPR039425">
    <property type="entry name" value="RNA_pol_sigma-70-like"/>
</dbReference>
<evidence type="ECO:0000259" key="7">
    <source>
        <dbReference type="Pfam" id="PF04542"/>
    </source>
</evidence>
<evidence type="ECO:0000256" key="6">
    <source>
        <dbReference type="RuleBase" id="RU000716"/>
    </source>
</evidence>
<evidence type="ECO:0000313" key="9">
    <source>
        <dbReference type="EMBL" id="MBU9723559.1"/>
    </source>
</evidence>
<dbReference type="InterPro" id="IPR013324">
    <property type="entry name" value="RNA_pol_sigma_r3/r4-like"/>
</dbReference>
<dbReference type="InterPro" id="IPR036388">
    <property type="entry name" value="WH-like_DNA-bd_sf"/>
</dbReference>
<dbReference type="Proteomes" id="UP000790580">
    <property type="component" value="Unassembled WGS sequence"/>
</dbReference>
<evidence type="ECO:0000256" key="5">
    <source>
        <dbReference type="ARBA" id="ARBA00023163"/>
    </source>
</evidence>
<dbReference type="PANTHER" id="PTHR43133:SF60">
    <property type="entry name" value="RNA POLYMERASE SIGMA FACTOR SIGV"/>
    <property type="match status" value="1"/>
</dbReference>
<keyword evidence="3 6" id="KW-0731">Sigma factor</keyword>
<dbReference type="InterPro" id="IPR013249">
    <property type="entry name" value="RNA_pol_sigma70_r4_t2"/>
</dbReference>
<dbReference type="Pfam" id="PF08281">
    <property type="entry name" value="Sigma70_r4_2"/>
    <property type="match status" value="1"/>
</dbReference>
<dbReference type="NCBIfam" id="TIGR02937">
    <property type="entry name" value="sigma70-ECF"/>
    <property type="match status" value="1"/>
</dbReference>
<evidence type="ECO:0000256" key="4">
    <source>
        <dbReference type="ARBA" id="ARBA00023125"/>
    </source>
</evidence>
<gene>
    <name evidence="9" type="ORF">KS407_19255</name>
</gene>
<dbReference type="InterPro" id="IPR000838">
    <property type="entry name" value="RNA_pol_sigma70_ECF_CS"/>
</dbReference>
<accession>A0ABS6JY99</accession>
<name>A0ABS6JY99_9BACI</name>
<evidence type="ECO:0000259" key="8">
    <source>
        <dbReference type="Pfam" id="PF08281"/>
    </source>
</evidence>
<dbReference type="RefSeq" id="WP_088073997.1">
    <property type="nucleotide sequence ID" value="NZ_JAHQCR010000082.1"/>
</dbReference>
<keyword evidence="10" id="KW-1185">Reference proteome</keyword>
<dbReference type="InterPro" id="IPR013325">
    <property type="entry name" value="RNA_pol_sigma_r2"/>
</dbReference>
<keyword evidence="4 6" id="KW-0238">DNA-binding</keyword>
<dbReference type="SUPFAM" id="SSF88946">
    <property type="entry name" value="Sigma2 domain of RNA polymerase sigma factors"/>
    <property type="match status" value="1"/>
</dbReference>
<dbReference type="CDD" id="cd06171">
    <property type="entry name" value="Sigma70_r4"/>
    <property type="match status" value="1"/>
</dbReference>
<keyword evidence="2 6" id="KW-0805">Transcription regulation</keyword>
<proteinExistence type="inferred from homology"/>
<feature type="domain" description="RNA polymerase sigma factor 70 region 4 type 2" evidence="8">
    <location>
        <begin position="108"/>
        <end position="157"/>
    </location>
</feature>
<comment type="caution">
    <text evidence="9">The sequence shown here is derived from an EMBL/GenBank/DDBJ whole genome shotgun (WGS) entry which is preliminary data.</text>
</comment>
<evidence type="ECO:0000256" key="3">
    <source>
        <dbReference type="ARBA" id="ARBA00023082"/>
    </source>
</evidence>
<dbReference type="PANTHER" id="PTHR43133">
    <property type="entry name" value="RNA POLYMERASE ECF-TYPE SIGMA FACTO"/>
    <property type="match status" value="1"/>
</dbReference>
<sequence>MSYGKKQEIETWFEEYSDPIFKYICMMTRDYQQAEDLTQETFIKAYRSMDSFERNASEKTWLFRIAHNVTIDYLRKQRPLQLFESFLSNKKDGNPLPEDVINMKESYREVYQAIGSLKNSYKEVIILRKIKGFSIEETSQILNWSETKVKVTLHRAMPILRKQLEKEGFLYEKTT</sequence>
<dbReference type="SUPFAM" id="SSF88659">
    <property type="entry name" value="Sigma3 and sigma4 domains of RNA polymerase sigma factors"/>
    <property type="match status" value="1"/>
</dbReference>
<dbReference type="EMBL" id="JAHQCR010000082">
    <property type="protein sequence ID" value="MBU9723559.1"/>
    <property type="molecule type" value="Genomic_DNA"/>
</dbReference>
<feature type="domain" description="RNA polymerase sigma-70 region 2" evidence="7">
    <location>
        <begin position="13"/>
        <end position="78"/>
    </location>
</feature>
<dbReference type="PROSITE" id="PS01063">
    <property type="entry name" value="SIGMA70_ECF"/>
    <property type="match status" value="1"/>
</dbReference>
<organism evidence="9 10">
    <name type="scientific">Evansella alkalicola</name>
    <dbReference type="NCBI Taxonomy" id="745819"/>
    <lineage>
        <taxon>Bacteria</taxon>
        <taxon>Bacillati</taxon>
        <taxon>Bacillota</taxon>
        <taxon>Bacilli</taxon>
        <taxon>Bacillales</taxon>
        <taxon>Bacillaceae</taxon>
        <taxon>Evansella</taxon>
    </lineage>
</organism>
<dbReference type="Gene3D" id="1.10.1740.10">
    <property type="match status" value="1"/>
</dbReference>
<dbReference type="InterPro" id="IPR007627">
    <property type="entry name" value="RNA_pol_sigma70_r2"/>
</dbReference>
<keyword evidence="5 6" id="KW-0804">Transcription</keyword>
<dbReference type="InterPro" id="IPR014284">
    <property type="entry name" value="RNA_pol_sigma-70_dom"/>
</dbReference>
<evidence type="ECO:0000256" key="1">
    <source>
        <dbReference type="ARBA" id="ARBA00010641"/>
    </source>
</evidence>
<evidence type="ECO:0000256" key="2">
    <source>
        <dbReference type="ARBA" id="ARBA00023015"/>
    </source>
</evidence>
<evidence type="ECO:0000313" key="10">
    <source>
        <dbReference type="Proteomes" id="UP000790580"/>
    </source>
</evidence>
<protein>
    <recommendedName>
        <fullName evidence="6">RNA polymerase sigma factor</fullName>
    </recommendedName>
</protein>
<reference evidence="9 10" key="1">
    <citation type="submission" date="2021-06" db="EMBL/GenBank/DDBJ databases">
        <title>Bacillus sp. RD4P76, an endophyte from a halophyte.</title>
        <authorList>
            <person name="Sun J.-Q."/>
        </authorList>
    </citation>
    <scope>NUCLEOTIDE SEQUENCE [LARGE SCALE GENOMIC DNA]</scope>
    <source>
        <strain evidence="9 10">JCM 17098</strain>
    </source>
</reference>
<dbReference type="Gene3D" id="1.10.10.10">
    <property type="entry name" value="Winged helix-like DNA-binding domain superfamily/Winged helix DNA-binding domain"/>
    <property type="match status" value="1"/>
</dbReference>